<evidence type="ECO:0000259" key="17">
    <source>
        <dbReference type="PROSITE" id="PS50089"/>
    </source>
</evidence>
<keyword evidence="6" id="KW-0256">Endoplasmic reticulum</keyword>
<evidence type="ECO:0000256" key="9">
    <source>
        <dbReference type="ARBA" id="ARBA00023054"/>
    </source>
</evidence>
<dbReference type="GO" id="GO:0005789">
    <property type="term" value="C:endoplasmic reticulum membrane"/>
    <property type="evidence" value="ECO:0007669"/>
    <property type="project" value="UniProtKB-SubCell"/>
</dbReference>
<keyword evidence="20" id="KW-1185">Reference proteome</keyword>
<protein>
    <recommendedName>
        <fullName evidence="13">Tripartite motif-containing protein 59</fullName>
    </recommendedName>
</protein>
<evidence type="ECO:0000256" key="3">
    <source>
        <dbReference type="ARBA" id="ARBA00022692"/>
    </source>
</evidence>
<keyword evidence="5 14" id="KW-0863">Zinc-finger</keyword>
<proteinExistence type="inferred from homology"/>
<dbReference type="SUPFAM" id="SSF57845">
    <property type="entry name" value="B-box zinc-binding domain"/>
    <property type="match status" value="1"/>
</dbReference>
<dbReference type="PROSITE" id="PS50089">
    <property type="entry name" value="ZF_RING_2"/>
    <property type="match status" value="1"/>
</dbReference>
<dbReference type="InterPro" id="IPR013083">
    <property type="entry name" value="Znf_RING/FYVE/PHD"/>
</dbReference>
<dbReference type="Ensembl" id="ENSPPYT00000044201.1">
    <property type="protein sequence ID" value="ENSPPYP00000040680.1"/>
    <property type="gene ID" value="ENSPPYG00000034374.1"/>
</dbReference>
<dbReference type="FunFam" id="3.30.160.60:FF:000772">
    <property type="entry name" value="tripartite motif-containing protein 59"/>
    <property type="match status" value="1"/>
</dbReference>
<dbReference type="PANTHER" id="PTHR24098">
    <property type="entry name" value="OUTER SEGMENT 5"/>
    <property type="match status" value="1"/>
</dbReference>
<evidence type="ECO:0000256" key="4">
    <source>
        <dbReference type="ARBA" id="ARBA00022723"/>
    </source>
</evidence>
<evidence type="ECO:0000256" key="13">
    <source>
        <dbReference type="ARBA" id="ARBA00071704"/>
    </source>
</evidence>
<dbReference type="InterPro" id="IPR027370">
    <property type="entry name" value="Znf-RING_euk"/>
</dbReference>
<dbReference type="AlphaFoldDB" id="A0A8I5UPQ6"/>
<feature type="domain" description="B box-type" evidence="18">
    <location>
        <begin position="92"/>
        <end position="134"/>
    </location>
</feature>
<dbReference type="Gene3D" id="3.30.160.60">
    <property type="entry name" value="Classic Zinc Finger"/>
    <property type="match status" value="1"/>
</dbReference>
<dbReference type="GO" id="GO:0008270">
    <property type="term" value="F:zinc ion binding"/>
    <property type="evidence" value="ECO:0007669"/>
    <property type="project" value="UniProtKB-KW"/>
</dbReference>
<evidence type="ECO:0000256" key="11">
    <source>
        <dbReference type="ARBA" id="ARBA00055104"/>
    </source>
</evidence>
<dbReference type="Proteomes" id="UP000001595">
    <property type="component" value="Chromosome 3"/>
</dbReference>
<evidence type="ECO:0000256" key="10">
    <source>
        <dbReference type="ARBA" id="ARBA00023136"/>
    </source>
</evidence>
<evidence type="ECO:0000256" key="8">
    <source>
        <dbReference type="ARBA" id="ARBA00022989"/>
    </source>
</evidence>
<gene>
    <name evidence="19" type="primary">TRIM59</name>
</gene>
<dbReference type="GO" id="GO:0061630">
    <property type="term" value="F:ubiquitin protein ligase activity"/>
    <property type="evidence" value="ECO:0007669"/>
    <property type="project" value="Ensembl"/>
</dbReference>
<feature type="region of interest" description="Disordered" evidence="15">
    <location>
        <begin position="406"/>
        <end position="430"/>
    </location>
</feature>
<evidence type="ECO:0000259" key="18">
    <source>
        <dbReference type="PROSITE" id="PS50119"/>
    </source>
</evidence>
<evidence type="ECO:0000256" key="14">
    <source>
        <dbReference type="PROSITE-ProRule" id="PRU00024"/>
    </source>
</evidence>
<dbReference type="SUPFAM" id="SSF57850">
    <property type="entry name" value="RING/U-box"/>
    <property type="match status" value="1"/>
</dbReference>
<keyword evidence="9" id="KW-0175">Coiled coil</keyword>
<reference evidence="19" key="3">
    <citation type="submission" date="2025-09" db="UniProtKB">
        <authorList>
            <consortium name="Ensembl"/>
        </authorList>
    </citation>
    <scope>IDENTIFICATION</scope>
</reference>
<dbReference type="CDD" id="cd19790">
    <property type="entry name" value="Bbox2_TRIM59_C-XI"/>
    <property type="match status" value="1"/>
</dbReference>
<feature type="domain" description="RING-type" evidence="17">
    <location>
        <begin position="10"/>
        <end position="60"/>
    </location>
</feature>
<evidence type="ECO:0000256" key="6">
    <source>
        <dbReference type="ARBA" id="ARBA00022824"/>
    </source>
</evidence>
<evidence type="ECO:0000313" key="20">
    <source>
        <dbReference type="Proteomes" id="UP000001595"/>
    </source>
</evidence>
<dbReference type="CDD" id="cd16763">
    <property type="entry name" value="RING-HC_TRIM59_C-V"/>
    <property type="match status" value="1"/>
</dbReference>
<organism evidence="19 20">
    <name type="scientific">Pongo abelii</name>
    <name type="common">Sumatran orangutan</name>
    <name type="synonym">Pongo pygmaeus abelii</name>
    <dbReference type="NCBI Taxonomy" id="9601"/>
    <lineage>
        <taxon>Eukaryota</taxon>
        <taxon>Metazoa</taxon>
        <taxon>Chordata</taxon>
        <taxon>Craniata</taxon>
        <taxon>Vertebrata</taxon>
        <taxon>Euteleostomi</taxon>
        <taxon>Mammalia</taxon>
        <taxon>Eutheria</taxon>
        <taxon>Euarchontoglires</taxon>
        <taxon>Primates</taxon>
        <taxon>Haplorrhini</taxon>
        <taxon>Catarrhini</taxon>
        <taxon>Hominidae</taxon>
        <taxon>Pongo</taxon>
    </lineage>
</organism>
<comment type="similarity">
    <text evidence="2">Belongs to the TRIM/RBCC family.</text>
</comment>
<dbReference type="InterPro" id="IPR001841">
    <property type="entry name" value="Znf_RING"/>
</dbReference>
<evidence type="ECO:0000256" key="12">
    <source>
        <dbReference type="ARBA" id="ARBA00064523"/>
    </source>
</evidence>
<evidence type="ECO:0000256" key="16">
    <source>
        <dbReference type="SAM" id="Phobius"/>
    </source>
</evidence>
<evidence type="ECO:0000256" key="5">
    <source>
        <dbReference type="ARBA" id="ARBA00022771"/>
    </source>
</evidence>
<evidence type="ECO:0000256" key="7">
    <source>
        <dbReference type="ARBA" id="ARBA00022833"/>
    </source>
</evidence>
<keyword evidence="10 16" id="KW-0472">Membrane</keyword>
<dbReference type="InterPro" id="IPR017907">
    <property type="entry name" value="Znf_RING_CS"/>
</dbReference>
<dbReference type="PROSITE" id="PS50119">
    <property type="entry name" value="ZF_BBOX"/>
    <property type="match status" value="1"/>
</dbReference>
<dbReference type="InterPro" id="IPR000315">
    <property type="entry name" value="Znf_B-box"/>
</dbReference>
<keyword evidence="3 16" id="KW-0812">Transmembrane</keyword>
<reference evidence="19 20" key="1">
    <citation type="submission" date="2008-02" db="EMBL/GenBank/DDBJ databases">
        <title>A 6x draft sequence assembly of the Pongo pygmaeus abelii genome.</title>
        <authorList>
            <person name="Wilson R.K."/>
            <person name="Mardis E."/>
        </authorList>
    </citation>
    <scope>NUCLEOTIDE SEQUENCE [LARGE SCALE GENOMIC DNA]</scope>
</reference>
<comment type="subcellular location">
    <subcellularLocation>
        <location evidence="1">Endoplasmic reticulum membrane</location>
        <topology evidence="1">Single-pass membrane protein</topology>
    </subcellularLocation>
</comment>
<dbReference type="GeneTree" id="ENSGT00940000160146"/>
<keyword evidence="7" id="KW-0862">Zinc</keyword>
<dbReference type="Pfam" id="PF00643">
    <property type="entry name" value="zf-B_box"/>
    <property type="match status" value="1"/>
</dbReference>
<keyword evidence="4" id="KW-0479">Metal-binding</keyword>
<dbReference type="Gene3D" id="3.30.40.10">
    <property type="entry name" value="Zinc/RING finger domain, C3HC4 (zinc finger)"/>
    <property type="match status" value="1"/>
</dbReference>
<reference evidence="19" key="2">
    <citation type="submission" date="2025-08" db="UniProtKB">
        <authorList>
            <consortium name="Ensembl"/>
        </authorList>
    </citation>
    <scope>IDENTIFICATION</scope>
</reference>
<sequence>MHNFEEELTCPICYSIFEDPRVLPCSHTFCRNCLENILQASGNFYIWRPLRIPLKCPNCRSIIEIAPTGIESLPVNFALRAIIEKYQQEDHPDIVTCPEHYRQPLNVYCLLDKKLVCGHCLTIGQHHGHPIDDLQSAYLKEKDTPQKLLEQLTDTHWTDLTRLIEKLEEQKSQSEKMIQGDKEVVLQYFKELNDTLEQKKKSFLTALCDVGNLINQEYTPQIERMKEIREQQLELMTLTTSLQEESPLKFLEKVDDVRQHVQILKQRPLPEVQPVEIYPRVSKILKEEWSRTEIGQIKNVLIPKMKISPKRMPCSWPDKDEKEIEFLKILNIVVVTLISVMLMSILFFNQHIITFLNEITLIWFSEASLSVYQSLSNSLDEGHHLLGWPANPTDWPSKSCRSLGHGNPSWDSSASSPADPWVPGSSSKWNSSNTSIFGRRSLYCH</sequence>
<evidence type="ECO:0000256" key="15">
    <source>
        <dbReference type="SAM" id="MobiDB-lite"/>
    </source>
</evidence>
<dbReference type="PROSITE" id="PS00518">
    <property type="entry name" value="ZF_RING_1"/>
    <property type="match status" value="1"/>
</dbReference>
<name>A0A8I5UPQ6_PONAB</name>
<evidence type="ECO:0000256" key="1">
    <source>
        <dbReference type="ARBA" id="ARBA00004389"/>
    </source>
</evidence>
<dbReference type="FunFam" id="3.30.40.10:FF:000297">
    <property type="entry name" value="tripartite motif-containing protein 59"/>
    <property type="match status" value="1"/>
</dbReference>
<dbReference type="Pfam" id="PF13445">
    <property type="entry name" value="zf-RING_UBOX"/>
    <property type="match status" value="1"/>
</dbReference>
<dbReference type="SMART" id="SM00184">
    <property type="entry name" value="RING"/>
    <property type="match status" value="1"/>
</dbReference>
<dbReference type="GO" id="GO:0046597">
    <property type="term" value="P:host-mediated suppression of symbiont invasion"/>
    <property type="evidence" value="ECO:0007669"/>
    <property type="project" value="Ensembl"/>
</dbReference>
<dbReference type="GO" id="GO:0043124">
    <property type="term" value="P:negative regulation of canonical NF-kappaB signal transduction"/>
    <property type="evidence" value="ECO:0007669"/>
    <property type="project" value="Ensembl"/>
</dbReference>
<accession>A0A8I5UPQ6</accession>
<feature type="compositionally biased region" description="Low complexity" evidence="15">
    <location>
        <begin position="408"/>
        <end position="430"/>
    </location>
</feature>
<feature type="transmembrane region" description="Helical" evidence="16">
    <location>
        <begin position="329"/>
        <end position="348"/>
    </location>
</feature>
<dbReference type="OMA" id="QEYTPHI"/>
<evidence type="ECO:0000256" key="2">
    <source>
        <dbReference type="ARBA" id="ARBA00008518"/>
    </source>
</evidence>
<comment type="function">
    <text evidence="11">E3 ubiquitin ligase involved in different processes such as development and immune response. Serves as a negative regulator for innate immune signaling pathways by suppressing RLR-induced activation of IRF3/7 and NF-kappa-B via interaction with adapter ECSIT. Regulates autophagy through modulating both the transcription and the ubiquitination of BECN1. On the one hand, regulates the transcription of BECN1 through negatively modulating the NF-kappa-B pathway. On the other hand, regulates TRAF6-mediated 'Lys-63'-linked ubiquitination of BECN1, thus affecting the formation of the BECN1-PIK3C3 complex. In addition, mediates 'Lys-48'-linked ubiquitination of TRAF6 and thereby promotes TRAF6 proteasomal degradation. Also acts as a critical regulator for early embryo development from blastocyst stage to gastrula through modulating F-actin assembly and WASH1 'Lys-63'-linked ubiquitination.</text>
</comment>
<keyword evidence="8 16" id="KW-1133">Transmembrane helix</keyword>
<evidence type="ECO:0000313" key="19">
    <source>
        <dbReference type="Ensembl" id="ENSPPYP00000040680.1"/>
    </source>
</evidence>
<dbReference type="PANTHER" id="PTHR24098:SF14">
    <property type="entry name" value="TRIPARTITE MOTIF-CONTAINING PROTEIN 59"/>
    <property type="match status" value="1"/>
</dbReference>
<comment type="subunit">
    <text evidence="12">Interacts with ECSIT.</text>
</comment>